<feature type="chain" id="PRO_5019278102" evidence="3">
    <location>
        <begin position="27"/>
        <end position="1137"/>
    </location>
</feature>
<dbReference type="RefSeq" id="WP_128227343.1">
    <property type="nucleotide sequence ID" value="NZ_SACR01000001.1"/>
</dbReference>
<evidence type="ECO:0000256" key="2">
    <source>
        <dbReference type="SAM" id="MobiDB-lite"/>
    </source>
</evidence>
<dbReference type="AlphaFoldDB" id="A0A437RSK3"/>
<reference evidence="4 5" key="1">
    <citation type="submission" date="2019-01" db="EMBL/GenBank/DDBJ databases">
        <authorList>
            <person name="Chen W.-M."/>
        </authorList>
    </citation>
    <scope>NUCLEOTIDE SEQUENCE [LARGE SCALE GENOMIC DNA]</scope>
    <source>
        <strain evidence="4 5">KYPY4</strain>
    </source>
</reference>
<evidence type="ECO:0000313" key="5">
    <source>
        <dbReference type="Proteomes" id="UP000285575"/>
    </source>
</evidence>
<dbReference type="SMART" id="SM00028">
    <property type="entry name" value="TPR"/>
    <property type="match status" value="12"/>
</dbReference>
<evidence type="ECO:0000313" key="4">
    <source>
        <dbReference type="EMBL" id="RVU49710.1"/>
    </source>
</evidence>
<dbReference type="Proteomes" id="UP000285575">
    <property type="component" value="Unassembled WGS sequence"/>
</dbReference>
<dbReference type="Pfam" id="PF13432">
    <property type="entry name" value="TPR_16"/>
    <property type="match status" value="3"/>
</dbReference>
<dbReference type="PROSITE" id="PS50005">
    <property type="entry name" value="TPR"/>
    <property type="match status" value="1"/>
</dbReference>
<dbReference type="PANTHER" id="PTHR48125:SF10">
    <property type="entry name" value="OS12G0136300 PROTEIN"/>
    <property type="match status" value="1"/>
</dbReference>
<dbReference type="Pfam" id="PF13181">
    <property type="entry name" value="TPR_8"/>
    <property type="match status" value="1"/>
</dbReference>
<dbReference type="InterPro" id="IPR011990">
    <property type="entry name" value="TPR-like_helical_dom_sf"/>
</dbReference>
<feature type="repeat" description="TPR" evidence="1">
    <location>
        <begin position="1029"/>
        <end position="1062"/>
    </location>
</feature>
<feature type="signal peptide" evidence="3">
    <location>
        <begin position="1"/>
        <end position="26"/>
    </location>
</feature>
<sequence length="1137" mass="123335">MKRPPDSPFVLAATATAAALLLAACAGPKTLPGDNQPTLASLSQRQIKVAPDNLPALAEEQTIAAYRDFLATTPQPAQAPQRAEALRRLGDLEMDRADRVAADSTAAAGAEPDYKAAVSRYEDFLKLYPQDPGNHRVLYQLARAQEQGGQLEAALATLTKLVTTYPGTVHAEEAQFRRGELLFAMRNYALAETAYAAVLQAGPGTAFQERALYMQGWSLFKQGKAEEALKPFFGVLDLKLGGLKGLMQDEADLAAIPALTRADRELVEDSFRVMSISLASLQGAESVWRYIDSPVREAYQFRVYGALGELFSKQERIKDAADTYALFVRRQPLHVQAPLLQARVIELYEANGFDTLALQAKKDHVRRYGAEGEGAEFRRANPTGWQRVQPLVQTHLTQLARHHHALAQRTRAPADVQEAVRWYRTLLTSFPQSAEAPAQRFLLAELLFEDRQWAAAAAEYETVAYRHANHPRGADAGYSALLAYAEQEKAAADKPAREALQRASVASALRFAQAYRADVRGGPVLTRAAEQLFALNDTAAAAGVARQALALQPPPAEAQRRTAWTVIAHHAFEQGLHKEAEAAYGEVLALSPAGTPGRGEAAERLAASIYKQGEAARGAGDARAAVGHFERVAALGASTGGLLAATSAVRASAQFDVAAALIQLKDWPRAATALENFRREQPGHPLQAEVAPRLALAYLEQNRHSLAAAEFEKVSAASTEPELARGALWQAAELHEKAAREAPPPAPVVAAAPARKPAVRPPAPAPKRNTRAAPAAPVEPPLAGSTPLLTTALKAYENYLQRHPLPLETAVEARWRIAELLRTDKQPERALAWQRRVQEADANAGEARTARTRTLGGQATLALAEPVRAAYQQVALVEPLAQQLKLKKARLEETLRAYAAASEVGIAEVTTAATFHTASLYQDFGKAMLDSARPKKLKKDELEQYNVMLEEQAFPFEEKAIELYETNARRTTQGLYDRWVQASLAALAKLKPVRYAKAERSDPAVPAALQNDLPALQAALAPLQGLARAPLLNQQGLLQRQQGRFEDARQSYEDAIAADKDALAPVFNLAILHDLYLGDPARAQALYQRCLELAPAEAPTLNRWLAELKARKPAKLAAAPAAATATPNTATTAQETR</sequence>
<dbReference type="SUPFAM" id="SSF48452">
    <property type="entry name" value="TPR-like"/>
    <property type="match status" value="4"/>
</dbReference>
<evidence type="ECO:0000256" key="3">
    <source>
        <dbReference type="SAM" id="SignalP"/>
    </source>
</evidence>
<keyword evidence="1" id="KW-0802">TPR repeat</keyword>
<dbReference type="PANTHER" id="PTHR48125">
    <property type="entry name" value="LP07818P1"/>
    <property type="match status" value="1"/>
</dbReference>
<protein>
    <submittedName>
        <fullName evidence="4">Tetratricopeptide repeat protein</fullName>
    </submittedName>
</protein>
<organism evidence="4 5">
    <name type="scientific">Rubrivivax rivuli</name>
    <dbReference type="NCBI Taxonomy" id="1862385"/>
    <lineage>
        <taxon>Bacteria</taxon>
        <taxon>Pseudomonadati</taxon>
        <taxon>Pseudomonadota</taxon>
        <taxon>Betaproteobacteria</taxon>
        <taxon>Burkholderiales</taxon>
        <taxon>Sphaerotilaceae</taxon>
        <taxon>Rubrivivax</taxon>
    </lineage>
</organism>
<dbReference type="EMBL" id="SACR01000001">
    <property type="protein sequence ID" value="RVU49710.1"/>
    <property type="molecule type" value="Genomic_DNA"/>
</dbReference>
<feature type="region of interest" description="Disordered" evidence="2">
    <location>
        <begin position="736"/>
        <end position="784"/>
    </location>
</feature>
<gene>
    <name evidence="4" type="ORF">EOE66_03935</name>
</gene>
<accession>A0A437RSK3</accession>
<dbReference type="Gene3D" id="1.25.40.10">
    <property type="entry name" value="Tetratricopeptide repeat domain"/>
    <property type="match status" value="6"/>
</dbReference>
<name>A0A437RSK3_9BURK</name>
<feature type="region of interest" description="Disordered" evidence="2">
    <location>
        <begin position="1116"/>
        <end position="1137"/>
    </location>
</feature>
<dbReference type="InterPro" id="IPR019734">
    <property type="entry name" value="TPR_rpt"/>
</dbReference>
<dbReference type="PROSITE" id="PS51257">
    <property type="entry name" value="PROKAR_LIPOPROTEIN"/>
    <property type="match status" value="1"/>
</dbReference>
<proteinExistence type="predicted"/>
<keyword evidence="5" id="KW-1185">Reference proteome</keyword>
<dbReference type="Pfam" id="PF13174">
    <property type="entry name" value="TPR_6"/>
    <property type="match status" value="1"/>
</dbReference>
<dbReference type="OrthoDB" id="9806825at2"/>
<comment type="caution">
    <text evidence="4">The sequence shown here is derived from an EMBL/GenBank/DDBJ whole genome shotgun (WGS) entry which is preliminary data.</text>
</comment>
<evidence type="ECO:0000256" key="1">
    <source>
        <dbReference type="PROSITE-ProRule" id="PRU00339"/>
    </source>
</evidence>
<keyword evidence="3" id="KW-0732">Signal</keyword>